<dbReference type="EMBL" id="CCDI010000001">
    <property type="protein sequence ID" value="CDQ23537.1"/>
    <property type="molecule type" value="Genomic_DNA"/>
</dbReference>
<dbReference type="PANTHER" id="PTHR14503">
    <property type="entry name" value="MITOCHONDRIAL RIBOSOMAL PROTEIN 34 FAMILY MEMBER"/>
    <property type="match status" value="1"/>
</dbReference>
<evidence type="ECO:0000256" key="3">
    <source>
        <dbReference type="ARBA" id="ARBA00023274"/>
    </source>
</evidence>
<proteinExistence type="inferred from homology"/>
<comment type="caution">
    <text evidence="7">The sequence shown here is derived from an EMBL/GenBank/DDBJ whole genome shotgun (WGS) entry which is preliminary data.</text>
</comment>
<keyword evidence="2 5" id="KW-0689">Ribosomal protein</keyword>
<keyword evidence="3 5" id="KW-0687">Ribonucleoprotein</keyword>
<dbReference type="FunFam" id="1.10.287.3980:FF:000001">
    <property type="entry name" value="Mitochondrial ribosomal protein L34"/>
    <property type="match status" value="1"/>
</dbReference>
<organism evidence="7 8">
    <name type="scientific">Halobacillus karajensis</name>
    <dbReference type="NCBI Taxonomy" id="195088"/>
    <lineage>
        <taxon>Bacteria</taxon>
        <taxon>Bacillati</taxon>
        <taxon>Bacillota</taxon>
        <taxon>Bacilli</taxon>
        <taxon>Bacillales</taxon>
        <taxon>Bacillaceae</taxon>
        <taxon>Halobacillus</taxon>
    </lineage>
</organism>
<name>A0A059NZD4_9BACI</name>
<protein>
    <recommendedName>
        <fullName evidence="4 5">Large ribosomal subunit protein bL34</fullName>
    </recommendedName>
</protein>
<reference evidence="8" key="1">
    <citation type="submission" date="2014-03" db="EMBL/GenBank/DDBJ databases">
        <authorList>
            <person name="Urmite Genomes U."/>
        </authorList>
    </citation>
    <scope>NUCLEOTIDE SEQUENCE [LARGE SCALE GENOMIC DNA]</scope>
    <source>
        <strain evidence="8">HD-03</strain>
    </source>
</reference>
<dbReference type="NCBIfam" id="TIGR01030">
    <property type="entry name" value="rpmH_bact"/>
    <property type="match status" value="1"/>
</dbReference>
<feature type="compositionally biased region" description="Basic residues" evidence="6">
    <location>
        <begin position="26"/>
        <end position="44"/>
    </location>
</feature>
<dbReference type="PROSITE" id="PS00784">
    <property type="entry name" value="RIBOSOMAL_L34"/>
    <property type="match status" value="1"/>
</dbReference>
<evidence type="ECO:0000256" key="5">
    <source>
        <dbReference type="HAMAP-Rule" id="MF_00391"/>
    </source>
</evidence>
<dbReference type="GO" id="GO:1990904">
    <property type="term" value="C:ribonucleoprotein complex"/>
    <property type="evidence" value="ECO:0007669"/>
    <property type="project" value="UniProtKB-KW"/>
</dbReference>
<dbReference type="Proteomes" id="UP000028868">
    <property type="component" value="Unassembled WGS sequence"/>
</dbReference>
<dbReference type="InterPro" id="IPR000271">
    <property type="entry name" value="Ribosomal_bL34"/>
</dbReference>
<dbReference type="Gene3D" id="1.10.287.3980">
    <property type="match status" value="1"/>
</dbReference>
<dbReference type="AlphaFoldDB" id="A0A059NZD4"/>
<gene>
    <name evidence="5 7" type="primary">rpmH</name>
    <name evidence="7" type="ORF">BN983_01767</name>
</gene>
<dbReference type="PANTHER" id="PTHR14503:SF4">
    <property type="entry name" value="LARGE RIBOSOMAL SUBUNIT PROTEIN BL34M"/>
    <property type="match status" value="1"/>
</dbReference>
<dbReference type="GO" id="GO:0003735">
    <property type="term" value="F:structural constituent of ribosome"/>
    <property type="evidence" value="ECO:0007669"/>
    <property type="project" value="InterPro"/>
</dbReference>
<dbReference type="RefSeq" id="WP_035507360.1">
    <property type="nucleotide sequence ID" value="NZ_CCDH010000001.1"/>
</dbReference>
<accession>A0A059NZD4</accession>
<dbReference type="GO" id="GO:0006412">
    <property type="term" value="P:translation"/>
    <property type="evidence" value="ECO:0007669"/>
    <property type="project" value="UniProtKB-UniRule"/>
</dbReference>
<comment type="similarity">
    <text evidence="1 5">Belongs to the bacterial ribosomal protein bL34 family.</text>
</comment>
<evidence type="ECO:0000256" key="6">
    <source>
        <dbReference type="SAM" id="MobiDB-lite"/>
    </source>
</evidence>
<feature type="compositionally biased region" description="Basic residues" evidence="6">
    <location>
        <begin position="1"/>
        <end position="19"/>
    </location>
</feature>
<evidence type="ECO:0000313" key="8">
    <source>
        <dbReference type="Proteomes" id="UP000028868"/>
    </source>
</evidence>
<dbReference type="Pfam" id="PF00468">
    <property type="entry name" value="Ribosomal_L34"/>
    <property type="match status" value="1"/>
</dbReference>
<evidence type="ECO:0000256" key="1">
    <source>
        <dbReference type="ARBA" id="ARBA00010111"/>
    </source>
</evidence>
<keyword evidence="8" id="KW-1185">Reference proteome</keyword>
<dbReference type="HAMAP" id="MF_00391">
    <property type="entry name" value="Ribosomal_bL34"/>
    <property type="match status" value="1"/>
</dbReference>
<reference evidence="7 8" key="2">
    <citation type="submission" date="2014-05" db="EMBL/GenBank/DDBJ databases">
        <title>Draft genome sequence of Halobacillus karajensis HK-03.</title>
        <authorList>
            <person name="Khelaifia S."/>
            <person name="Croce O."/>
            <person name="Lagier J.C."/>
            <person name="Raoult D."/>
        </authorList>
    </citation>
    <scope>NUCLEOTIDE SEQUENCE [LARGE SCALE GENOMIC DNA]</scope>
    <source>
        <strain evidence="7 8">HD-03</strain>
    </source>
</reference>
<evidence type="ECO:0000313" key="7">
    <source>
        <dbReference type="EMBL" id="CDQ23537.1"/>
    </source>
</evidence>
<dbReference type="InterPro" id="IPR020939">
    <property type="entry name" value="Ribosomal_bL34_CS"/>
</dbReference>
<sequence>MKRTFQPNNRKRKKVHGFRARMSSKNGRKVLARRRRKGRKVLSA</sequence>
<dbReference type="GO" id="GO:0005840">
    <property type="term" value="C:ribosome"/>
    <property type="evidence" value="ECO:0007669"/>
    <property type="project" value="UniProtKB-KW"/>
</dbReference>
<evidence type="ECO:0000256" key="4">
    <source>
        <dbReference type="ARBA" id="ARBA00035177"/>
    </source>
</evidence>
<feature type="region of interest" description="Disordered" evidence="6">
    <location>
        <begin position="1"/>
        <end position="44"/>
    </location>
</feature>
<evidence type="ECO:0000256" key="2">
    <source>
        <dbReference type="ARBA" id="ARBA00022980"/>
    </source>
</evidence>